<name>A0A2N9IDP4_FAGSY</name>
<evidence type="ECO:0008006" key="4">
    <source>
        <dbReference type="Google" id="ProtNLM"/>
    </source>
</evidence>
<keyword evidence="1" id="KW-0677">Repeat</keyword>
<dbReference type="PROSITE" id="PS51375">
    <property type="entry name" value="PPR"/>
    <property type="match status" value="5"/>
</dbReference>
<feature type="repeat" description="PPR" evidence="2">
    <location>
        <begin position="124"/>
        <end position="158"/>
    </location>
</feature>
<dbReference type="FunFam" id="1.25.40.10:FF:000954">
    <property type="entry name" value="LOW protein: PPR containing-like protein"/>
    <property type="match status" value="1"/>
</dbReference>
<dbReference type="GO" id="GO:0009451">
    <property type="term" value="P:RNA modification"/>
    <property type="evidence" value="ECO:0007669"/>
    <property type="project" value="InterPro"/>
</dbReference>
<dbReference type="EMBL" id="OIVN01005450">
    <property type="protein sequence ID" value="SPD22548.1"/>
    <property type="molecule type" value="Genomic_DNA"/>
</dbReference>
<dbReference type="InterPro" id="IPR011990">
    <property type="entry name" value="TPR-like_helical_dom_sf"/>
</dbReference>
<evidence type="ECO:0000256" key="1">
    <source>
        <dbReference type="ARBA" id="ARBA00022737"/>
    </source>
</evidence>
<protein>
    <recommendedName>
        <fullName evidence="4">Pentacotripeptide-repeat region of PRORP domain-containing protein</fullName>
    </recommendedName>
</protein>
<dbReference type="InterPro" id="IPR046960">
    <property type="entry name" value="PPR_At4g14850-like_plant"/>
</dbReference>
<feature type="repeat" description="PPR" evidence="2">
    <location>
        <begin position="356"/>
        <end position="390"/>
    </location>
</feature>
<sequence>MYALCGFVPHVRRLFDEILDQSSFFYNTVMRMYIQNSVPYEALCVFVEMLSSKQCWPDNFTYLIVIKCCSDLSLLSIGVVVHGKTLKAGLDLDTFVQNSLLSMYMNCGEKEAARRVFYTMWEQSIMSWNTMINGYLRNGCAKEAMMVFSWIMEEGMELDCATMVSVLPAYGYLKDLVSGRRVYALVEDKGLGKKIVARNALVDMYAKCGSMDEAWLVVDKMGERDVITWTTMISGCFHGWAIRQKLESDVMVETALIDITLCFQCILNCGEKEAARRVFDTMWERSVVSWNTMINGYLRNGCAKEAMMVFSWMMEEGMEPDCATMVSVLPACGYLKDLVSGRRVHALVEDKGLGKKIVARNALVDMYAKCGSMDEARLVVDKMGERDVITWTTMISGCFHGWAIRQKLESDVMVETALIDMYAKCKKIYLSFRVFAKTTKKRTVPWNAILSRCIHNGLAREGIEFFKQMLMDAVQPNDATLNSLLPAYSILVDLQQATNIHCYLVRSGFLSSIEVATGLIDIYSKCGSLESAYKVFSGVPEKGKDIVLWSIIITSYGVHGHGEISVSTHFQSDDSIWGETK</sequence>
<feature type="repeat" description="PPR" evidence="2">
    <location>
        <begin position="442"/>
        <end position="476"/>
    </location>
</feature>
<accession>A0A2N9IDP4</accession>
<feature type="repeat" description="PPR" evidence="2">
    <location>
        <begin position="286"/>
        <end position="320"/>
    </location>
</feature>
<reference evidence="3" key="1">
    <citation type="submission" date="2018-02" db="EMBL/GenBank/DDBJ databases">
        <authorList>
            <person name="Cohen D.B."/>
            <person name="Kent A.D."/>
        </authorList>
    </citation>
    <scope>NUCLEOTIDE SEQUENCE</scope>
</reference>
<proteinExistence type="predicted"/>
<organism evidence="3">
    <name type="scientific">Fagus sylvatica</name>
    <name type="common">Beechnut</name>
    <dbReference type="NCBI Taxonomy" id="28930"/>
    <lineage>
        <taxon>Eukaryota</taxon>
        <taxon>Viridiplantae</taxon>
        <taxon>Streptophyta</taxon>
        <taxon>Embryophyta</taxon>
        <taxon>Tracheophyta</taxon>
        <taxon>Spermatophyta</taxon>
        <taxon>Magnoliopsida</taxon>
        <taxon>eudicotyledons</taxon>
        <taxon>Gunneridae</taxon>
        <taxon>Pentapetalae</taxon>
        <taxon>rosids</taxon>
        <taxon>fabids</taxon>
        <taxon>Fagales</taxon>
        <taxon>Fagaceae</taxon>
        <taxon>Fagus</taxon>
    </lineage>
</organism>
<dbReference type="PANTHER" id="PTHR47926">
    <property type="entry name" value="PENTATRICOPEPTIDE REPEAT-CONTAINING PROTEIN"/>
    <property type="match status" value="1"/>
</dbReference>
<dbReference type="Pfam" id="PF01535">
    <property type="entry name" value="PPR"/>
    <property type="match status" value="4"/>
</dbReference>
<dbReference type="GO" id="GO:0003723">
    <property type="term" value="F:RNA binding"/>
    <property type="evidence" value="ECO:0007669"/>
    <property type="project" value="InterPro"/>
</dbReference>
<evidence type="ECO:0000313" key="3">
    <source>
        <dbReference type="EMBL" id="SPD22548.1"/>
    </source>
</evidence>
<dbReference type="NCBIfam" id="TIGR00756">
    <property type="entry name" value="PPR"/>
    <property type="match status" value="3"/>
</dbReference>
<evidence type="ECO:0000256" key="2">
    <source>
        <dbReference type="PROSITE-ProRule" id="PRU00708"/>
    </source>
</evidence>
<dbReference type="Pfam" id="PF13041">
    <property type="entry name" value="PPR_2"/>
    <property type="match status" value="3"/>
</dbReference>
<dbReference type="Gene3D" id="1.25.40.10">
    <property type="entry name" value="Tetratricopeptide repeat domain"/>
    <property type="match status" value="7"/>
</dbReference>
<dbReference type="InterPro" id="IPR002885">
    <property type="entry name" value="PPR_rpt"/>
</dbReference>
<dbReference type="PANTHER" id="PTHR47926:SF347">
    <property type="entry name" value="PENTATRICOPEPTIDE REPEAT-CONTAINING PROTEIN"/>
    <property type="match status" value="1"/>
</dbReference>
<gene>
    <name evidence="3" type="ORF">FSB_LOCUS50430</name>
</gene>
<dbReference type="FunFam" id="1.25.40.10:FF:000436">
    <property type="entry name" value="Pentatricopeptide repeat-containing protein At5g39350 family"/>
    <property type="match status" value="2"/>
</dbReference>
<feature type="repeat" description="PPR" evidence="2">
    <location>
        <begin position="194"/>
        <end position="228"/>
    </location>
</feature>
<dbReference type="AlphaFoldDB" id="A0A2N9IDP4"/>